<dbReference type="PROSITE" id="PS51257">
    <property type="entry name" value="PROKAR_LIPOPROTEIN"/>
    <property type="match status" value="1"/>
</dbReference>
<dbReference type="InterPro" id="IPR021413">
    <property type="entry name" value="DUF3053"/>
</dbReference>
<sequence length="241" mass="26682">MTSRLPQTGFIRFLLLPLIMMALLLTLSGCGDKEPEQRKAFIEFLQTRVLAKSQVAVPPLTDEETKAFGPYASDYALLTDYHKGMGNVFSASLGEVFAQFRGVNTVSNLMAKRDDLKKMADQSAAWKPVLEKLRADSESKHAALKQPDDLKAVYDQVWAKVIVAPGDAALQVATQVPEVLTLLVSQVDLLKQQGDKVTVSGNIVQFTDQKALDQYNAIQQKLQPLVMDLMKTASQLQNMIR</sequence>
<protein>
    <recommendedName>
        <fullName evidence="3">DUF3053 family protein</fullName>
    </recommendedName>
</protein>
<dbReference type="EMBL" id="AP024329">
    <property type="protein sequence ID" value="BCQ34068.1"/>
    <property type="molecule type" value="Genomic_DNA"/>
</dbReference>
<gene>
    <name evidence="1" type="primary">yiaF</name>
    <name evidence="1" type="ORF">ERHA53_14110</name>
</gene>
<evidence type="ECO:0000313" key="1">
    <source>
        <dbReference type="EMBL" id="BCQ34068.1"/>
    </source>
</evidence>
<organism evidence="1 2">
    <name type="scientific">Erwinia rhapontici</name>
    <name type="common">Pectobacterium rhapontici</name>
    <dbReference type="NCBI Taxonomy" id="55212"/>
    <lineage>
        <taxon>Bacteria</taxon>
        <taxon>Pseudomonadati</taxon>
        <taxon>Pseudomonadota</taxon>
        <taxon>Gammaproteobacteria</taxon>
        <taxon>Enterobacterales</taxon>
        <taxon>Erwiniaceae</taxon>
        <taxon>Erwinia</taxon>
    </lineage>
</organism>
<name>A0ABN6DJK1_ERWRD</name>
<dbReference type="Pfam" id="PF11254">
    <property type="entry name" value="DUF3053"/>
    <property type="match status" value="1"/>
</dbReference>
<dbReference type="Proteomes" id="UP000677515">
    <property type="component" value="Chromosome"/>
</dbReference>
<keyword evidence="2" id="KW-1185">Reference proteome</keyword>
<accession>A0ABN6DJK1</accession>
<proteinExistence type="predicted"/>
<dbReference type="RefSeq" id="WP_212813967.1">
    <property type="nucleotide sequence ID" value="NZ_AP024329.1"/>
</dbReference>
<reference evidence="1 2" key="1">
    <citation type="submission" date="2021-01" db="EMBL/GenBank/DDBJ databases">
        <title>Complete genome sequence of Erwinia rhapontici MAFF 311153.</title>
        <authorList>
            <person name="Morohoshi T."/>
            <person name="Someya N."/>
        </authorList>
    </citation>
    <scope>NUCLEOTIDE SEQUENCE [LARGE SCALE GENOMIC DNA]</scope>
    <source>
        <strain evidence="1 2">MAFF 311153</strain>
    </source>
</reference>
<evidence type="ECO:0000313" key="2">
    <source>
        <dbReference type="Proteomes" id="UP000677515"/>
    </source>
</evidence>
<evidence type="ECO:0008006" key="3">
    <source>
        <dbReference type="Google" id="ProtNLM"/>
    </source>
</evidence>